<comment type="caution">
    <text evidence="1">The sequence shown here is derived from an EMBL/GenBank/DDBJ whole genome shotgun (WGS) entry which is preliminary data.</text>
</comment>
<accession>A0ACC6CA47</accession>
<organism evidence="1 2">
    <name type="scientific">Roseateles hydrophilus</name>
    <dbReference type="NCBI Taxonomy" id="2975054"/>
    <lineage>
        <taxon>Bacteria</taxon>
        <taxon>Pseudomonadati</taxon>
        <taxon>Pseudomonadota</taxon>
        <taxon>Betaproteobacteria</taxon>
        <taxon>Burkholderiales</taxon>
        <taxon>Sphaerotilaceae</taxon>
        <taxon>Roseateles</taxon>
    </lineage>
</organism>
<protein>
    <submittedName>
        <fullName evidence="1">PEP-CTERM sorting domain-containing protein</fullName>
    </submittedName>
</protein>
<keyword evidence="2" id="KW-1185">Reference proteome</keyword>
<evidence type="ECO:0000313" key="2">
    <source>
        <dbReference type="Proteomes" id="UP001076464"/>
    </source>
</evidence>
<reference evidence="1" key="1">
    <citation type="submission" date="2022-08" db="EMBL/GenBank/DDBJ databases">
        <title>Genome sequencing of Pelomonas sp. UHG3.</title>
        <authorList>
            <person name="So Y."/>
        </authorList>
    </citation>
    <scope>NUCLEOTIDE SEQUENCE</scope>
    <source>
        <strain evidence="1">UHG3</strain>
    </source>
</reference>
<gene>
    <name evidence="1" type="ORF">NYO99_10040</name>
</gene>
<evidence type="ECO:0000313" key="1">
    <source>
        <dbReference type="EMBL" id="MCY4745312.1"/>
    </source>
</evidence>
<proteinExistence type="predicted"/>
<dbReference type="Proteomes" id="UP001076464">
    <property type="component" value="Unassembled WGS sequence"/>
</dbReference>
<sequence>MRQALFAALTLVLGMTSPAAHAAEAATAQVSISNVVVSTVALDAEPWITGAWPWLVQNTGPGWPATGESTGVTAQLTDADLLDGEQGWLGTNRQAALAHGLSSASASVSFTGGDLSSAGAASSFASASNGEVATATARLWDAAFMVGGRTRVVVTMTLDSLSAAGQGGTAMALATLGLWQNSNGAGFVNAEAQAIDAPGFSFAYTGPSTLSVSWDNPSTDTAVARITLLTSAQVLSAAPVPEPASAVLLALGLAALAWRRRR</sequence>
<name>A0ACC6CA47_9BURK</name>
<dbReference type="EMBL" id="JAPPUY010000002">
    <property type="protein sequence ID" value="MCY4745312.1"/>
    <property type="molecule type" value="Genomic_DNA"/>
</dbReference>